<evidence type="ECO:0000259" key="3">
    <source>
        <dbReference type="PROSITE" id="PS51194"/>
    </source>
</evidence>
<evidence type="ECO:0000256" key="1">
    <source>
        <dbReference type="SAM" id="MobiDB-lite"/>
    </source>
</evidence>
<dbReference type="SUPFAM" id="SSF52540">
    <property type="entry name" value="P-loop containing nucleoside triphosphate hydrolases"/>
    <property type="match status" value="1"/>
</dbReference>
<evidence type="ECO:0000313" key="5">
    <source>
        <dbReference type="Proteomes" id="UP000075260"/>
    </source>
</evidence>
<reference evidence="4 5" key="1">
    <citation type="submission" date="2014-02" db="EMBL/GenBank/DDBJ databases">
        <title>The small core and large imbalanced accessory genome model reveals a collaborative survival strategy of Sorangium cellulosum strains in nature.</title>
        <authorList>
            <person name="Han K."/>
            <person name="Peng R."/>
            <person name="Blom J."/>
            <person name="Li Y.-Z."/>
        </authorList>
    </citation>
    <scope>NUCLEOTIDE SEQUENCE [LARGE SCALE GENOMIC DNA]</scope>
    <source>
        <strain evidence="4 5">So0008-312</strain>
    </source>
</reference>
<dbReference type="InterPro" id="IPR014001">
    <property type="entry name" value="Helicase_ATP-bd"/>
</dbReference>
<proteinExistence type="predicted"/>
<feature type="region of interest" description="Disordered" evidence="1">
    <location>
        <begin position="290"/>
        <end position="315"/>
    </location>
</feature>
<comment type="caution">
    <text evidence="4">The sequence shown here is derived from an EMBL/GenBank/DDBJ whole genome shotgun (WGS) entry which is preliminary data.</text>
</comment>
<feature type="domain" description="Helicase ATP-binding" evidence="2">
    <location>
        <begin position="441"/>
        <end position="614"/>
    </location>
</feature>
<feature type="domain" description="Helicase C-terminal" evidence="3">
    <location>
        <begin position="676"/>
        <end position="846"/>
    </location>
</feature>
<dbReference type="PROSITE" id="PS51194">
    <property type="entry name" value="HELICASE_CTER"/>
    <property type="match status" value="1"/>
</dbReference>
<dbReference type="InterPro" id="IPR027417">
    <property type="entry name" value="P-loop_NTPase"/>
</dbReference>
<dbReference type="InterPro" id="IPR029063">
    <property type="entry name" value="SAM-dependent_MTases_sf"/>
</dbReference>
<dbReference type="AlphaFoldDB" id="A0A150Q2B1"/>
<dbReference type="Pfam" id="PF05148">
    <property type="entry name" value="Methyltransf_8"/>
    <property type="match status" value="1"/>
</dbReference>
<dbReference type="SMART" id="SM00487">
    <property type="entry name" value="DEXDc"/>
    <property type="match status" value="1"/>
</dbReference>
<gene>
    <name evidence="4" type="ORF">BE15_05585</name>
</gene>
<dbReference type="Gene3D" id="3.40.50.150">
    <property type="entry name" value="Vaccinia Virus protein VP39"/>
    <property type="match status" value="1"/>
</dbReference>
<sequence length="1098" mass="120914">MAQTVAEHPALRPLWDATKNPDAATAVLTTSYKAAWWSCPRGHAFQRAPRALLRDPACPQCRVAGSSASLGDKRPALAALWHPEKNRDLTPSTVDATSTAPCWWRCPTGHDFQRAPLLMLRDAECPTCALAKTSLAVTHPTIAVEWNAARNGAVTPQSVDAEHIMTAWWTCPKGHDYQATVRSRAKGGSRCPTCYAGWSLEHIREFVQALLAHVGAFDPSEKFALAMQAGLLKDKASRPFVKAFTSGKFPVAELEKFLRGEPSLVDGFMARGGGADPHDDGPILQIVEPEPERRRTDARDDRFALPGAPEPEDAADIDVGAEVDVHGPPGAEDDGELPVVTAREALQALDSALIASADAETVKFLLDSAKAKLWRHAYLNPKEAREHAASFQGDVYSSLVRDRFLAEFDEAEALVMPKGYAFRPVPDEPIASPNLMQRRVAVCVRQARRFGNWSGMGAGKTLSAILATRVTGASLTVICCPNAVVDNWAREIKNAFSGCEVAKKTWTPAWRDPLASAPRYLVLNYEQFQQPDSEARLVAFLEKNVVDFVVVDEIHYAKQRDEGAAMSKRKRLVQGLVLEAGKKNGELCVLGMSGTPVINTLQEGKSLVELITGHRHDDIETKATVQNCMRLYQRLVTLGTRWKPNYAIQLTVRREEIDCASELDEIRLVGQGSTLELEQVLTRLRLPTILANIARGEKVLIYTHLVEGISKDLLDAIKAAGHSAGLLTGETDDADLREFLKPNGSVDVLIASSRIGTGVDGLQHVCNKLIINVLPWTNAEYEQLIGRLYRQGSKFAHVDVVIPVTFAMVNGERWSYCESKLNRLEYKKSIADAAVDGVVPEGNLRTPTQAQQDIMRWLARLEEGAVETIARRKIVIPLSGEPTEVKRRVAAYGDFTRINNRWYAASSQKTHARLEANAEEWAHYHTLYREARQSWPVVPFEEEIRWLEQRDPLVVGDFGCGEAIIAERVGAKHDVRSFDHVAVNPSVMACDIAAVPLGDGELDVAIFCLSLMGANFADYLREAHRCLRLDGRLHIWEPASHFDDIDAFCAGLGRLGFEVMDPRQQGAFMRIRAVKATTAAAPDVVLHFRGRSAAAPAG</sequence>
<dbReference type="GO" id="GO:0008168">
    <property type="term" value="F:methyltransferase activity"/>
    <property type="evidence" value="ECO:0007669"/>
    <property type="project" value="InterPro"/>
</dbReference>
<dbReference type="RefSeq" id="WP_061612780.1">
    <property type="nucleotide sequence ID" value="NZ_JEMA01001119.1"/>
</dbReference>
<dbReference type="PANTHER" id="PTHR12787">
    <property type="entry name" value="RIBOSOMAL RNA-PROCESSING PROTEIN 8"/>
    <property type="match status" value="1"/>
</dbReference>
<dbReference type="SUPFAM" id="SSF53335">
    <property type="entry name" value="S-adenosyl-L-methionine-dependent methyltransferases"/>
    <property type="match status" value="1"/>
</dbReference>
<dbReference type="EMBL" id="JEMA01001119">
    <property type="protein sequence ID" value="KYF62151.1"/>
    <property type="molecule type" value="Genomic_DNA"/>
</dbReference>
<dbReference type="InterPro" id="IPR001650">
    <property type="entry name" value="Helicase_C-like"/>
</dbReference>
<dbReference type="PANTHER" id="PTHR12787:SF0">
    <property type="entry name" value="RIBOSOMAL RNA-PROCESSING PROTEIN 8"/>
    <property type="match status" value="1"/>
</dbReference>
<dbReference type="PROSITE" id="PS51192">
    <property type="entry name" value="HELICASE_ATP_BIND_1"/>
    <property type="match status" value="1"/>
</dbReference>
<evidence type="ECO:0000259" key="2">
    <source>
        <dbReference type="PROSITE" id="PS51192"/>
    </source>
</evidence>
<dbReference type="InterPro" id="IPR025487">
    <property type="entry name" value="DUF4379"/>
</dbReference>
<organism evidence="4 5">
    <name type="scientific">Sorangium cellulosum</name>
    <name type="common">Polyangium cellulosum</name>
    <dbReference type="NCBI Taxonomy" id="56"/>
    <lineage>
        <taxon>Bacteria</taxon>
        <taxon>Pseudomonadati</taxon>
        <taxon>Myxococcota</taxon>
        <taxon>Polyangia</taxon>
        <taxon>Polyangiales</taxon>
        <taxon>Polyangiaceae</taxon>
        <taxon>Sorangium</taxon>
    </lineage>
</organism>
<protein>
    <submittedName>
        <fullName evidence="4">Uncharacterized protein</fullName>
    </submittedName>
</protein>
<dbReference type="Gene3D" id="3.40.50.300">
    <property type="entry name" value="P-loop containing nucleotide triphosphate hydrolases"/>
    <property type="match status" value="2"/>
</dbReference>
<dbReference type="Proteomes" id="UP000075260">
    <property type="component" value="Unassembled WGS sequence"/>
</dbReference>
<dbReference type="Pfam" id="PF14311">
    <property type="entry name" value="DUF4379"/>
    <property type="match status" value="3"/>
</dbReference>
<evidence type="ECO:0000313" key="4">
    <source>
        <dbReference type="EMBL" id="KYF62151.1"/>
    </source>
</evidence>
<dbReference type="Pfam" id="PF00271">
    <property type="entry name" value="Helicase_C"/>
    <property type="match status" value="1"/>
</dbReference>
<dbReference type="OrthoDB" id="18878at2"/>
<accession>A0A150Q2B1</accession>
<name>A0A150Q2B1_SORCE</name>
<feature type="compositionally biased region" description="Basic and acidic residues" evidence="1">
    <location>
        <begin position="290"/>
        <end position="303"/>
    </location>
</feature>
<dbReference type="InterPro" id="IPR007823">
    <property type="entry name" value="RRP8"/>
</dbReference>